<name>A0A1W1D110_9ZZZZ</name>
<accession>A0A1W1D110</accession>
<sequence length="310" mass="35901">MNLTAKSNNKLLIYRKMKKIISLENSIDIILTPQFYTFIREELDVKFSYQAKQIAESLFDDYLDHNKEYQYYVYKCDNLWCFFAYNIKEIDIFLESVGIEKHRVSKIYFAQQFVDKLDKPILLDENSVLQNIDGIATLVPLQIMNPNIEYNSLDINEFKLKGGVTMGSSLNSYVSLKDTIILGSIFCILGGISIFEANRIKHSITNDNRKLSELLDENPRYGSSLVRESILSKYAPIDKKERKKRQAIKDISRFLSNKSQLKLLTIDKDKIQANIRTTNRTVTQQIKENALNKNFKFSGSSLDVKVEKTL</sequence>
<reference evidence="1" key="1">
    <citation type="submission" date="2016-10" db="EMBL/GenBank/DDBJ databases">
        <authorList>
            <person name="de Groot N.N."/>
        </authorList>
    </citation>
    <scope>NUCLEOTIDE SEQUENCE</scope>
</reference>
<evidence type="ECO:0000313" key="1">
    <source>
        <dbReference type="EMBL" id="SFV71800.1"/>
    </source>
</evidence>
<protein>
    <submittedName>
        <fullName evidence="1">Uncharacterized protein</fullName>
    </submittedName>
</protein>
<proteinExistence type="predicted"/>
<dbReference type="AlphaFoldDB" id="A0A1W1D110"/>
<dbReference type="EMBL" id="FPHM01000316">
    <property type="protein sequence ID" value="SFV71800.1"/>
    <property type="molecule type" value="Genomic_DNA"/>
</dbReference>
<organism evidence="1">
    <name type="scientific">hydrothermal vent metagenome</name>
    <dbReference type="NCBI Taxonomy" id="652676"/>
    <lineage>
        <taxon>unclassified sequences</taxon>
        <taxon>metagenomes</taxon>
        <taxon>ecological metagenomes</taxon>
    </lineage>
</organism>
<gene>
    <name evidence="1" type="ORF">MNB_SV-13-1781</name>
</gene>